<accession>A0ABU7LRA4</accession>
<comment type="caution">
    <text evidence="2">The sequence shown here is derived from an EMBL/GenBank/DDBJ whole genome shotgun (WGS) entry which is preliminary data.</text>
</comment>
<protein>
    <submittedName>
        <fullName evidence="2">Uncharacterized protein</fullName>
    </submittedName>
</protein>
<organism evidence="2 3">
    <name type="scientific">Hyphobacterium lacteum</name>
    <dbReference type="NCBI Taxonomy" id="3116575"/>
    <lineage>
        <taxon>Bacteria</taxon>
        <taxon>Pseudomonadati</taxon>
        <taxon>Pseudomonadota</taxon>
        <taxon>Alphaproteobacteria</taxon>
        <taxon>Maricaulales</taxon>
        <taxon>Maricaulaceae</taxon>
        <taxon>Hyphobacterium</taxon>
    </lineage>
</organism>
<sequence>MNPKNKKSLHEIVHERILAFFGVGALAFIISFFGGWVSGQPLQDAFWIATFAGLFAGVMAMLIGPKIIHYLGGLS</sequence>
<dbReference type="Proteomes" id="UP001354971">
    <property type="component" value="Unassembled WGS sequence"/>
</dbReference>
<dbReference type="RefSeq" id="WP_330198778.1">
    <property type="nucleotide sequence ID" value="NZ_JAZDRP010000003.1"/>
</dbReference>
<feature type="transmembrane region" description="Helical" evidence="1">
    <location>
        <begin position="45"/>
        <end position="64"/>
    </location>
</feature>
<keyword evidence="1" id="KW-0472">Membrane</keyword>
<name>A0ABU7LRA4_9PROT</name>
<evidence type="ECO:0000256" key="1">
    <source>
        <dbReference type="SAM" id="Phobius"/>
    </source>
</evidence>
<evidence type="ECO:0000313" key="2">
    <source>
        <dbReference type="EMBL" id="MEE2526119.1"/>
    </source>
</evidence>
<dbReference type="EMBL" id="JAZDRP010000003">
    <property type="protein sequence ID" value="MEE2526119.1"/>
    <property type="molecule type" value="Genomic_DNA"/>
</dbReference>
<keyword evidence="3" id="KW-1185">Reference proteome</keyword>
<feature type="transmembrane region" description="Helical" evidence="1">
    <location>
        <begin position="20"/>
        <end position="39"/>
    </location>
</feature>
<keyword evidence="1" id="KW-0812">Transmembrane</keyword>
<reference evidence="2 3" key="1">
    <citation type="submission" date="2024-01" db="EMBL/GenBank/DDBJ databases">
        <title>Hyphobacterium bacterium isolated from marine sediment.</title>
        <authorList>
            <person name="Zhao S."/>
        </authorList>
    </citation>
    <scope>NUCLEOTIDE SEQUENCE [LARGE SCALE GENOMIC DNA]</scope>
    <source>
        <strain evidence="3">HN65</strain>
    </source>
</reference>
<keyword evidence="1" id="KW-1133">Transmembrane helix</keyword>
<proteinExistence type="predicted"/>
<evidence type="ECO:0000313" key="3">
    <source>
        <dbReference type="Proteomes" id="UP001354971"/>
    </source>
</evidence>
<gene>
    <name evidence="2" type="ORF">V0U79_07050</name>
</gene>